<evidence type="ECO:0000313" key="2">
    <source>
        <dbReference type="EMBL" id="CDW83583.1"/>
    </source>
</evidence>
<proteinExistence type="predicted"/>
<evidence type="ECO:0000313" key="3">
    <source>
        <dbReference type="Proteomes" id="UP000039865"/>
    </source>
</evidence>
<dbReference type="SMART" id="SM00584">
    <property type="entry name" value="TLDc"/>
    <property type="match status" value="1"/>
</dbReference>
<keyword evidence="3" id="KW-1185">Reference proteome</keyword>
<accession>A0A078ART0</accession>
<dbReference type="OrthoDB" id="311690at2759"/>
<dbReference type="PROSITE" id="PS51886">
    <property type="entry name" value="TLDC"/>
    <property type="match status" value="1"/>
</dbReference>
<dbReference type="InterPro" id="IPR006571">
    <property type="entry name" value="TLDc_dom"/>
</dbReference>
<dbReference type="InParanoid" id="A0A078ART0"/>
<dbReference type="Pfam" id="PF07534">
    <property type="entry name" value="TLD"/>
    <property type="match status" value="1"/>
</dbReference>
<organism evidence="2 3">
    <name type="scientific">Stylonychia lemnae</name>
    <name type="common">Ciliate</name>
    <dbReference type="NCBI Taxonomy" id="5949"/>
    <lineage>
        <taxon>Eukaryota</taxon>
        <taxon>Sar</taxon>
        <taxon>Alveolata</taxon>
        <taxon>Ciliophora</taxon>
        <taxon>Intramacronucleata</taxon>
        <taxon>Spirotrichea</taxon>
        <taxon>Stichotrichia</taxon>
        <taxon>Sporadotrichida</taxon>
        <taxon>Oxytrichidae</taxon>
        <taxon>Stylonychinae</taxon>
        <taxon>Stylonychia</taxon>
    </lineage>
</organism>
<reference evidence="2 3" key="1">
    <citation type="submission" date="2014-06" db="EMBL/GenBank/DDBJ databases">
        <authorList>
            <person name="Swart Estienne"/>
        </authorList>
    </citation>
    <scope>NUCLEOTIDE SEQUENCE [LARGE SCALE GENOMIC DNA]</scope>
    <source>
        <strain evidence="2 3">130c</strain>
    </source>
</reference>
<gene>
    <name evidence="2" type="primary">Contig4878.g5214</name>
    <name evidence="2" type="ORF">STYLEM_12631</name>
</gene>
<evidence type="ECO:0000259" key="1">
    <source>
        <dbReference type="PROSITE" id="PS51886"/>
    </source>
</evidence>
<dbReference type="Proteomes" id="UP000039865">
    <property type="component" value="Unassembled WGS sequence"/>
</dbReference>
<dbReference type="PANTHER" id="PTHR23354">
    <property type="entry name" value="NUCLEOLAR PROTEIN 7/ESTROGEN RECEPTOR COACTIVATOR-RELATED"/>
    <property type="match status" value="1"/>
</dbReference>
<name>A0A078ART0_STYLE</name>
<feature type="domain" description="TLDc" evidence="1">
    <location>
        <begin position="338"/>
        <end position="506"/>
    </location>
</feature>
<dbReference type="AlphaFoldDB" id="A0A078ART0"/>
<dbReference type="EMBL" id="CCKQ01011982">
    <property type="protein sequence ID" value="CDW83583.1"/>
    <property type="molecule type" value="Genomic_DNA"/>
</dbReference>
<protein>
    <recommendedName>
        <fullName evidence="1">TLDc domain-containing protein</fullName>
    </recommendedName>
</protein>
<sequence>MDKTLLHSKHQTDVDINQFSQKRYLLHNAAAFSLGVALTYAMCSQTQPTCLDHKLDGLEDTQSLWLVEPKNKYLWNFTSPLQRLTWNQASHFTDISASPNGDLYGIQDYGVGSSLSRLGYFFNFVKGVWNQFDKDFQIKDIKFDKVGNYYLLDTQNQLYAKNSKTKVILKNIKDYEVTVTGQIYAISTNIKESNSQQQLNAWIQGEGFQYKLLSSAQFSKLGLKDEMPIYVDNNSTTVGYGYQCVKDLAVGVDGSVWALSCTKDSESQDFQLIKWDPFTLQWYDVMDTSGIKIAAYNEISISILDSSGRIRFSSEKDRYSDIDYYQRKSTTNLFNDSKILNETSLDFVQSLLVKQYSMSILCYRASRDGFASQNFHSGCDYKGPTLTIVKTTNGQVAGGYTSQSWKSVNNYVADKDAFLFSAEIEVQIPALGSNAIYDHVSYGPTFGSGHDFYVSSGSNANQNSYTNLGNAYKPAEGTLYQNNDARTYLLGQYSFITFEIEVYYLL</sequence>